<name>A0A3B1J064_ASTMX</name>
<dbReference type="AlphaFoldDB" id="A0A3B1J064"/>
<proteinExistence type="predicted"/>
<reference evidence="1" key="3">
    <citation type="submission" date="2025-08" db="UniProtKB">
        <authorList>
            <consortium name="Ensembl"/>
        </authorList>
    </citation>
    <scope>IDENTIFICATION</scope>
</reference>
<keyword evidence="2" id="KW-1185">Reference proteome</keyword>
<dbReference type="Ensembl" id="ENSAMXT00000046892.1">
    <property type="protein sequence ID" value="ENSAMXP00000035230.1"/>
    <property type="gene ID" value="ENSAMXG00000035736.1"/>
</dbReference>
<dbReference type="Proteomes" id="UP000018467">
    <property type="component" value="Unassembled WGS sequence"/>
</dbReference>
<accession>A0A3B1J064</accession>
<dbReference type="GeneTree" id="ENSGT00940000174456"/>
<dbReference type="Bgee" id="ENSAMXG00000035736">
    <property type="expression patterns" value="Expressed in muscle tissue and 6 other cell types or tissues"/>
</dbReference>
<reference evidence="1" key="4">
    <citation type="submission" date="2025-09" db="UniProtKB">
        <authorList>
            <consortium name="Ensembl"/>
        </authorList>
    </citation>
    <scope>IDENTIFICATION</scope>
</reference>
<protein>
    <submittedName>
        <fullName evidence="1">Uncharacterized LOC111195171</fullName>
    </submittedName>
</protein>
<dbReference type="PANTHER" id="PTHR38706">
    <property type="entry name" value="SI:CH211-198C19.1-RELATED"/>
    <property type="match status" value="1"/>
</dbReference>
<reference evidence="2" key="2">
    <citation type="journal article" date="2014" name="Nat. Commun.">
        <title>The cavefish genome reveals candidate genes for eye loss.</title>
        <authorList>
            <person name="McGaugh S.E."/>
            <person name="Gross J.B."/>
            <person name="Aken B."/>
            <person name="Blin M."/>
            <person name="Borowsky R."/>
            <person name="Chalopin D."/>
            <person name="Hinaux H."/>
            <person name="Jeffery W.R."/>
            <person name="Keene A."/>
            <person name="Ma L."/>
            <person name="Minx P."/>
            <person name="Murphy D."/>
            <person name="O'Quin K.E."/>
            <person name="Retaux S."/>
            <person name="Rohner N."/>
            <person name="Searle S.M."/>
            <person name="Stahl B.A."/>
            <person name="Tabin C."/>
            <person name="Volff J.N."/>
            <person name="Yoshizawa M."/>
            <person name="Warren W.C."/>
        </authorList>
    </citation>
    <scope>NUCLEOTIDE SEQUENCE [LARGE SCALE GENOMIC DNA]</scope>
    <source>
        <strain evidence="2">female</strain>
    </source>
</reference>
<reference evidence="2" key="1">
    <citation type="submission" date="2013-03" db="EMBL/GenBank/DDBJ databases">
        <authorList>
            <person name="Jeffery W."/>
            <person name="Warren W."/>
            <person name="Wilson R.K."/>
        </authorList>
    </citation>
    <scope>NUCLEOTIDE SEQUENCE</scope>
    <source>
        <strain evidence="2">female</strain>
    </source>
</reference>
<organism evidence="1 2">
    <name type="scientific">Astyanax mexicanus</name>
    <name type="common">Blind cave fish</name>
    <name type="synonym">Astyanax fasciatus mexicanus</name>
    <dbReference type="NCBI Taxonomy" id="7994"/>
    <lineage>
        <taxon>Eukaryota</taxon>
        <taxon>Metazoa</taxon>
        <taxon>Chordata</taxon>
        <taxon>Craniata</taxon>
        <taxon>Vertebrata</taxon>
        <taxon>Euteleostomi</taxon>
        <taxon>Actinopterygii</taxon>
        <taxon>Neopterygii</taxon>
        <taxon>Teleostei</taxon>
        <taxon>Ostariophysi</taxon>
        <taxon>Characiformes</taxon>
        <taxon>Characoidei</taxon>
        <taxon>Acestrorhamphidae</taxon>
        <taxon>Acestrorhamphinae</taxon>
        <taxon>Astyanax</taxon>
    </lineage>
</organism>
<evidence type="ECO:0000313" key="2">
    <source>
        <dbReference type="Proteomes" id="UP000018467"/>
    </source>
</evidence>
<sequence>MPPQVVEKRRLSPPESWFYSLGDLSHEGSRMLPSYVTQDFHNSMGSQHENVDRLLIEVQKNSPQKVDKLYITQHFEGKNRRVDLNNTYEISSKLLIQIQALSKNIACNANDPRLDFSPCRILDHQQKAAKVEMVYPKTPGLAWFLSLAGYNVDQRFLVFLCSTNPANDSSGKCYPLSVNDPETQCQVHYKIKLEVKSTSTGYAKILWSGIPESIARMEVNIGLYKDGTKEEPLEEYPLSGRTFGTIDTNIPLNPGHQVHLLRREQTPYYLVFSATHYSSIWKGPEFDEANWVHPTRVRGYDMSLQLYTKHGYACARLYVKKTFTNWKNVFDNSWVGFYASYLDDNDAYSKYEWVVNFEKRPEKGCPLDYDVYEAESGLAIGPGVQARLMLTKHIGSEKARTVSWEESSTINQ</sequence>
<dbReference type="PANTHER" id="PTHR38706:SF2">
    <property type="match status" value="1"/>
</dbReference>
<evidence type="ECO:0000313" key="1">
    <source>
        <dbReference type="Ensembl" id="ENSAMXP00000035230.1"/>
    </source>
</evidence>
<dbReference type="InParanoid" id="A0A3B1J064"/>